<dbReference type="GO" id="GO:0005737">
    <property type="term" value="C:cytoplasm"/>
    <property type="evidence" value="ECO:0007669"/>
    <property type="project" value="UniProtKB-SubCell"/>
</dbReference>
<protein>
    <recommendedName>
        <fullName evidence="11">SHD domain-containing protein</fullName>
    </recommendedName>
</protein>
<dbReference type="Proteomes" id="UP000075881">
    <property type="component" value="Unassembled WGS sequence"/>
</dbReference>
<evidence type="ECO:0000259" key="8">
    <source>
        <dbReference type="PROSITE" id="PS51072"/>
    </source>
</evidence>
<dbReference type="Pfam" id="PF00928">
    <property type="entry name" value="Adap_comp_sub"/>
    <property type="match status" value="1"/>
</dbReference>
<feature type="region of interest" description="Disordered" evidence="6">
    <location>
        <begin position="2177"/>
        <end position="2202"/>
    </location>
</feature>
<feature type="region of interest" description="Disordered" evidence="6">
    <location>
        <begin position="90"/>
        <end position="134"/>
    </location>
</feature>
<feature type="region of interest" description="Disordered" evidence="6">
    <location>
        <begin position="256"/>
        <end position="277"/>
    </location>
</feature>
<dbReference type="FunFam" id="2.60.40.1170:FF:000022">
    <property type="entry name" value="AP-1 complex subunit mu"/>
    <property type="match status" value="1"/>
</dbReference>
<feature type="region of interest" description="Disordered" evidence="6">
    <location>
        <begin position="827"/>
        <end position="875"/>
    </location>
</feature>
<feature type="compositionally biased region" description="Basic and acidic residues" evidence="6">
    <location>
        <begin position="101"/>
        <end position="134"/>
    </location>
</feature>
<dbReference type="PROSITE" id="PS51070">
    <property type="entry name" value="SHD"/>
    <property type="match status" value="1"/>
</dbReference>
<proteinExistence type="inferred from homology"/>
<dbReference type="InterPro" id="IPR012320">
    <property type="entry name" value="SHD_dom"/>
</dbReference>
<evidence type="ECO:0000313" key="10">
    <source>
        <dbReference type="Proteomes" id="UP000075881"/>
    </source>
</evidence>
<evidence type="ECO:0008006" key="11">
    <source>
        <dbReference type="Google" id="ProtNLM"/>
    </source>
</evidence>
<feature type="region of interest" description="Disordered" evidence="6">
    <location>
        <begin position="1210"/>
        <end position="1327"/>
    </location>
</feature>
<sequence>MLKLPKGLKKKKKGKKSKKDQELFTEEELEQYRREHQNQSALNSAAPSDSEDQPGGSEKPDNDEEWSKFAALTSGIDSVLKKTQGDLDRIKSTSFFQKVPTRVEQEAREREERERREQEERERAAEAAKAHEEQRAAEELINAVVELSESEPNSEAEEDIFDTGYIDAIASGELPIAYVPESPELESFEGEDPFDTSYAEKVIKGPEVSKRGKKLVSIGSAVQVLTGRVESVGTGSTKGNRPRRGIQNLLLASFDEGEQQGRGEGEACLGGEASQGAVQQDVQEPQAFSLLDDYADLPANVPIDLSVSLHLTLQKQQQQEQRQEAEEQVASGTAAPVLDLDEFDDLNKRTPTFAGGDDFELLIGDTGSKAQSKSPANADLPVVDLDEFDSAPVDDPFDTGFVERILPATAVEDDEFNPRAEEPEVPEDDFDFDPRAAERVEPRPYTPDLFSIDQHTSSLQVGPESGVLTKDLLSGSSTDLAGIAHAPLECTAEGVAPSVVATASFTVADPFDTSDVEFIVAPGKTELKFLEEELLTDTRPAVGLSHSLSDPDFDPRAGAEEQQRAAHEEEQHTEEDFQSLAQRKSSLSLHIANGGPLGGVANRSKSVVFAVPTPDLLKLDGEQSIAKKPLTPYYNREPSLPDAEVDPFDTSFVPSVAPTQLELSLLEQELNSASLHHSLSDPEFDPRASSPAVTTRSDLLGVSEEEHLQKVLTPARTAGKVEADPFDTSIAVNLQPGRAELKLLEDELIPPVARDSSVVSDILSDGAPEASSVFVKVLTPQASSGSLDLGGAEQEEIDPFDTSFSKPIRSAFCTMANPFLMDDEPLAGSEPTPNPFLFGDDGPAAADESDNPFLAQGGGSNPFADFGGGGDEEMPMALPSALDLFGGTDDPAVVTTTGAQLFLASDHVLTSTVPAPVPVGAAQPGSDANGGANANFFHTTINEEDDLIIPKPTHLHLGSNTTAALMDPDGAAALYSSEDELTRARPHKPVPPRPIPPSTATQQLISSIADQLDQTSTNLLQKIPVTRTPSPVSMRDLHSPSPTPGEYGDLMSGGTGAPGDNPFADDPPAFGDGGPTVQKPPRPRPPPPRPAPPKSSLASSPVNPVPGPAQEPDLFDLFGTGTPAAKHAAPPKPPAPKSKEDILSLFSQPAQPTTAAMAPRPSQPDLLSDDLDDLLGGMQAATGAGPEAAFVPNLAENLATVVQPPATVAVPPAVAPVPPPKPPPPAIIQKQPLPTPQPPSPPPPQPEEPVPQRQEVSLEPEPVRDESLHEEHPFAPDSYMEPSPEIVLEMAPASDPSDQMRSEVSSEYSPTGSNMTSGNIPSSVSGSIVNLPTLDRVPVEMELDTAQEEEDGIGVPTMLTDTDYNHVEQQPPVTLFDEPTAASAAHYYGAPLQTDQLIGGTNGSAGTVNPFAMVDEDEPVPVVPAVTSGLAYASELFGATNLANNNNHMVTNPPEPDAFDSFAAKFEGKQSGGGLGGLPTGTTGGGRAENIFLDDGAGLGGGGSVAELDAFGGDAWGTATPVGVGGFDDAKGDGFGNDDGFDDPFLSMQAPPVPEGTPFGRSHSRDSDDAREFNVVIRPKEGVETHYSALALAPPPKSPQTASIYSGDSSPRVNPFERSDEGEPIPVSMPDKPQLERTDSQETPPTPLFDEDVSQPLEDFPRVIYHGDGWEMQLRQPNKKKITGQRFWKKIYIRLVYQGDSPVLQLLNAASDKEPFQELPLQACYSVSEIGAQQYDNFGKIFTIKLQYVFYKERPGVRPGQVTKAERLTNKLSQFAAYAIQGDYQGVKELGSDLKKLGLPVEHAPQISQLFKLGSMNFEDMKQFSVCIEEALFKMNVHRDRALTYKTEEVQVTAVDELYVEQDAEGHVMKQIARVRLFFLAFLTGMPDIELGVNDLWRQGKEVVGRHDIIPVVTEEWIRLEGVEFHTCVQQDEYERSRTIKFKPPDACYIELMRFRIRPPKNRELPLQLKATWCVTGNKVELRADVLVPGFASRKLGQIPCEDVSIRFPIPECWIYLFRVEKHFRYGSVKSAHRRTGKIKGIERILGTVDTLQESLIEVTSGQAKYEHHHRAIVWRCPRLPKEGQGAYTTHQLVCRMALTSFDQIPEQLAPYAYVEFTMPATQASHTTVRSVSVQDSESDEPPEKYVRYLARHEYRVGIEHTTGESLNPYLAATTVTKQPIQEEQPMATTPIAPSDSDSDSN</sequence>
<feature type="domain" description="SHD" evidence="7">
    <location>
        <begin position="1669"/>
        <end position="1843"/>
    </location>
</feature>
<feature type="region of interest" description="Disordered" evidence="6">
    <location>
        <begin position="1021"/>
        <end position="1180"/>
    </location>
</feature>
<organism evidence="9 10">
    <name type="scientific">Anopheles christyi</name>
    <dbReference type="NCBI Taxonomy" id="43041"/>
    <lineage>
        <taxon>Eukaryota</taxon>
        <taxon>Metazoa</taxon>
        <taxon>Ecdysozoa</taxon>
        <taxon>Arthropoda</taxon>
        <taxon>Hexapoda</taxon>
        <taxon>Insecta</taxon>
        <taxon>Pterygota</taxon>
        <taxon>Neoptera</taxon>
        <taxon>Endopterygota</taxon>
        <taxon>Diptera</taxon>
        <taxon>Nematocera</taxon>
        <taxon>Culicoidea</taxon>
        <taxon>Culicidae</taxon>
        <taxon>Anophelinae</taxon>
        <taxon>Anopheles</taxon>
    </lineage>
</organism>
<keyword evidence="5" id="KW-0677">Repeat</keyword>
<dbReference type="STRING" id="43041.A0A182K7X5"/>
<keyword evidence="10" id="KW-1185">Reference proteome</keyword>
<feature type="region of interest" description="Disordered" evidence="6">
    <location>
        <begin position="1591"/>
        <end position="1653"/>
    </location>
</feature>
<dbReference type="Gene3D" id="2.60.40.1170">
    <property type="entry name" value="Mu homology domain, subdomain B"/>
    <property type="match status" value="1"/>
</dbReference>
<dbReference type="InterPro" id="IPR028565">
    <property type="entry name" value="MHD"/>
</dbReference>
<keyword evidence="4" id="KW-0254">Endocytosis</keyword>
<feature type="compositionally biased region" description="Basic residues" evidence="6">
    <location>
        <begin position="1"/>
        <end position="18"/>
    </location>
</feature>
<evidence type="ECO:0000256" key="6">
    <source>
        <dbReference type="SAM" id="MobiDB-lite"/>
    </source>
</evidence>
<dbReference type="FunFam" id="2.60.40.1170:FF:000016">
    <property type="entry name" value="AP-1 complex subunit mu"/>
    <property type="match status" value="1"/>
</dbReference>
<evidence type="ECO:0000256" key="2">
    <source>
        <dbReference type="ARBA" id="ARBA00005579"/>
    </source>
</evidence>
<reference evidence="10" key="1">
    <citation type="submission" date="2013-03" db="EMBL/GenBank/DDBJ databases">
        <title>The Genome Sequence of Anopheles christyi ACHKN1017.</title>
        <authorList>
            <consortium name="The Broad Institute Genomics Platform"/>
            <person name="Neafsey D.E."/>
            <person name="Besansky N."/>
            <person name="Walker B."/>
            <person name="Young S.K."/>
            <person name="Zeng Q."/>
            <person name="Gargeya S."/>
            <person name="Fitzgerald M."/>
            <person name="Haas B."/>
            <person name="Abouelleil A."/>
            <person name="Allen A.W."/>
            <person name="Alvarado L."/>
            <person name="Arachchi H.M."/>
            <person name="Berlin A.M."/>
            <person name="Chapman S.B."/>
            <person name="Gainer-Dewar J."/>
            <person name="Goldberg J."/>
            <person name="Griggs A."/>
            <person name="Gujja S."/>
            <person name="Hansen M."/>
            <person name="Howarth C."/>
            <person name="Imamovic A."/>
            <person name="Ireland A."/>
            <person name="Larimer J."/>
            <person name="McCowan C."/>
            <person name="Murphy C."/>
            <person name="Pearson M."/>
            <person name="Poon T.W."/>
            <person name="Priest M."/>
            <person name="Roberts A."/>
            <person name="Saif S."/>
            <person name="Shea T."/>
            <person name="Sisk P."/>
            <person name="Sykes S."/>
            <person name="Wortman J."/>
            <person name="Nusbaum C."/>
            <person name="Birren B."/>
        </authorList>
    </citation>
    <scope>NUCLEOTIDE SEQUENCE [LARGE SCALE GENOMIC DNA]</scope>
    <source>
        <strain evidence="10">ACHKN1017</strain>
    </source>
</reference>
<feature type="compositionally biased region" description="Polar residues" evidence="6">
    <location>
        <begin position="1599"/>
        <end position="1612"/>
    </location>
</feature>
<feature type="region of interest" description="Disordered" evidence="6">
    <location>
        <begin position="1"/>
        <end position="70"/>
    </location>
</feature>
<feature type="compositionally biased region" description="Pro residues" evidence="6">
    <location>
        <begin position="1213"/>
        <end position="1226"/>
    </location>
</feature>
<keyword evidence="3" id="KW-0963">Cytoplasm</keyword>
<evidence type="ECO:0000256" key="4">
    <source>
        <dbReference type="ARBA" id="ARBA00022583"/>
    </source>
</evidence>
<dbReference type="InterPro" id="IPR036168">
    <property type="entry name" value="AP2_Mu_C_sf"/>
</dbReference>
<evidence type="ECO:0000259" key="7">
    <source>
        <dbReference type="PROSITE" id="PS51070"/>
    </source>
</evidence>
<feature type="compositionally biased region" description="Pro residues" evidence="6">
    <location>
        <begin position="1078"/>
        <end position="1093"/>
    </location>
</feature>
<evidence type="ECO:0000313" key="9">
    <source>
        <dbReference type="EnsemblMetazoa" id="ACHR006860-PA"/>
    </source>
</evidence>
<name>A0A182K7X5_9DIPT</name>
<evidence type="ECO:0000256" key="1">
    <source>
        <dbReference type="ARBA" id="ARBA00004496"/>
    </source>
</evidence>
<feature type="compositionally biased region" description="Basic and acidic residues" evidence="6">
    <location>
        <begin position="1261"/>
        <end position="1274"/>
    </location>
</feature>
<dbReference type="InterPro" id="IPR050431">
    <property type="entry name" value="Adaptor_comp_med_subunit"/>
</dbReference>
<feature type="compositionally biased region" description="Polar residues" evidence="6">
    <location>
        <begin position="38"/>
        <end position="47"/>
    </location>
</feature>
<dbReference type="EnsemblMetazoa" id="ACHR006860-RA">
    <property type="protein sequence ID" value="ACHR006860-PA"/>
    <property type="gene ID" value="ACHR006860"/>
</dbReference>
<comment type="similarity">
    <text evidence="2">Belongs to the Stoned B family.</text>
</comment>
<dbReference type="PRINTS" id="PR01217">
    <property type="entry name" value="PRICHEXTENSN"/>
</dbReference>
<dbReference type="GO" id="GO:0045202">
    <property type="term" value="C:synapse"/>
    <property type="evidence" value="ECO:0007669"/>
    <property type="project" value="UniProtKB-ARBA"/>
</dbReference>
<reference evidence="9" key="2">
    <citation type="submission" date="2020-05" db="UniProtKB">
        <authorList>
            <consortium name="EnsemblMetazoa"/>
        </authorList>
    </citation>
    <scope>IDENTIFICATION</scope>
    <source>
        <strain evidence="9">ACHKN1017</strain>
    </source>
</reference>
<comment type="subcellular location">
    <subcellularLocation>
        <location evidence="1">Cytoplasm</location>
    </subcellularLocation>
</comment>
<feature type="region of interest" description="Disordered" evidence="6">
    <location>
        <begin position="541"/>
        <end position="580"/>
    </location>
</feature>
<feature type="compositionally biased region" description="Polar residues" evidence="6">
    <location>
        <begin position="1296"/>
        <end position="1327"/>
    </location>
</feature>
<feature type="region of interest" description="Disordered" evidence="6">
    <location>
        <begin position="313"/>
        <end position="343"/>
    </location>
</feature>
<dbReference type="PROSITE" id="PS51072">
    <property type="entry name" value="MHD"/>
    <property type="match status" value="1"/>
</dbReference>
<accession>A0A182K7X5</accession>
<feature type="compositionally biased region" description="Low complexity" evidence="6">
    <location>
        <begin position="1148"/>
        <end position="1160"/>
    </location>
</feature>
<feature type="domain" description="MHD" evidence="8">
    <location>
        <begin position="1847"/>
        <end position="2160"/>
    </location>
</feature>
<evidence type="ECO:0000256" key="3">
    <source>
        <dbReference type="ARBA" id="ARBA00022490"/>
    </source>
</evidence>
<dbReference type="SUPFAM" id="SSF49447">
    <property type="entry name" value="Second domain of Mu2 adaptin subunit (ap50) of ap2 adaptor"/>
    <property type="match status" value="1"/>
</dbReference>
<dbReference type="VEuPathDB" id="VectorBase:ACHR006860"/>
<evidence type="ECO:0000256" key="5">
    <source>
        <dbReference type="ARBA" id="ARBA00022737"/>
    </source>
</evidence>
<dbReference type="FunFam" id="2.60.40.1170:FF:000018">
    <property type="entry name" value="stonin-2 isoform X2"/>
    <property type="match status" value="1"/>
</dbReference>
<dbReference type="GO" id="GO:0006897">
    <property type="term" value="P:endocytosis"/>
    <property type="evidence" value="ECO:0007669"/>
    <property type="project" value="UniProtKB-KW"/>
</dbReference>
<dbReference type="PANTHER" id="PTHR10529">
    <property type="entry name" value="AP COMPLEX SUBUNIT MU"/>
    <property type="match status" value="1"/>
</dbReference>
<feature type="compositionally biased region" description="Pro residues" evidence="6">
    <location>
        <begin position="1233"/>
        <end position="1249"/>
    </location>
</feature>
<feature type="compositionally biased region" description="Basic and acidic residues" evidence="6">
    <location>
        <begin position="553"/>
        <end position="570"/>
    </location>
</feature>
<feature type="region of interest" description="Disordered" evidence="6">
    <location>
        <begin position="408"/>
        <end position="433"/>
    </location>
</feature>
<feature type="region of interest" description="Disordered" evidence="6">
    <location>
        <begin position="979"/>
        <end position="1000"/>
    </location>
</feature>